<feature type="transmembrane region" description="Helical" evidence="1">
    <location>
        <begin position="269"/>
        <end position="291"/>
    </location>
</feature>
<dbReference type="GO" id="GO:0000271">
    <property type="term" value="P:polysaccharide biosynthetic process"/>
    <property type="evidence" value="ECO:0007669"/>
    <property type="project" value="TreeGrafter"/>
</dbReference>
<dbReference type="PANTHER" id="PTHR23028">
    <property type="entry name" value="ACETYLTRANSFERASE"/>
    <property type="match status" value="1"/>
</dbReference>
<dbReference type="Proteomes" id="UP000067111">
    <property type="component" value="Unassembled WGS sequence"/>
</dbReference>
<feature type="transmembrane region" description="Helical" evidence="1">
    <location>
        <begin position="297"/>
        <end position="317"/>
    </location>
</feature>
<accession>A0A109FQ74</accession>
<dbReference type="PANTHER" id="PTHR23028:SF131">
    <property type="entry name" value="BLR2367 PROTEIN"/>
    <property type="match status" value="1"/>
</dbReference>
<reference evidence="4" key="1">
    <citation type="submission" date="2016-01" db="EMBL/GenBank/DDBJ databases">
        <authorList>
            <person name="Gamez R.M."/>
            <person name="Rodriguez F."/>
            <person name="Bernal J.F."/>
            <person name="Agarwala R."/>
            <person name="Landsman D."/>
            <person name="Marino-Ramirez L."/>
        </authorList>
    </citation>
    <scope>NUCLEOTIDE SEQUENCE [LARGE SCALE GENOMIC DNA]</scope>
    <source>
        <strain evidence="4">Ps006</strain>
    </source>
</reference>
<feature type="transmembrane region" description="Helical" evidence="1">
    <location>
        <begin position="82"/>
        <end position="106"/>
    </location>
</feature>
<feature type="transmembrane region" description="Helical" evidence="1">
    <location>
        <begin position="126"/>
        <end position="151"/>
    </location>
</feature>
<dbReference type="InterPro" id="IPR050879">
    <property type="entry name" value="Acyltransferase_3"/>
</dbReference>
<comment type="caution">
    <text evidence="3">The sequence shown here is derived from an EMBL/GenBank/DDBJ whole genome shotgun (WGS) entry which is preliminary data.</text>
</comment>
<name>A0A109FQ74_9PSED</name>
<feature type="transmembrane region" description="Helical" evidence="1">
    <location>
        <begin position="181"/>
        <end position="202"/>
    </location>
</feature>
<dbReference type="EMBL" id="LRMR01000003">
    <property type="protein sequence ID" value="KWU52791.1"/>
    <property type="molecule type" value="Genomic_DNA"/>
</dbReference>
<dbReference type="GO" id="GO:0016020">
    <property type="term" value="C:membrane"/>
    <property type="evidence" value="ECO:0007669"/>
    <property type="project" value="TreeGrafter"/>
</dbReference>
<sequence>MLNSIQTLRALAAWLVVLHHYMQIAHNFKLTDTVSVALFKYGAIGVDLFFVISGFVIYLSASGKNQTPMVFALHRIVRIAPAYWLFTLITAALLMFAPGIVPLTLYDPIFLIKSLFFIPAQNPSGIGLFPIITVGWTLNYEMAFYAIFFFTLFAPAKFRIPAIVLGVFLLGKAIPELGGDFVFFTNKIVYEFLFGIFIAYAYQKGIIQKIPTTLAALMTAIALWKITDYGPVNHDPFRSGLPCAVILIAAVSQERHFSRIGFLRQLGDWSYSTYLCHVLVMCLLIQVQLAFNLSDWMTFALIVLGIGAVSYASFTFIERPLSRLTKHKMKGALPASTSA</sequence>
<evidence type="ECO:0000313" key="3">
    <source>
        <dbReference type="EMBL" id="KWU52791.1"/>
    </source>
</evidence>
<dbReference type="InterPro" id="IPR002656">
    <property type="entry name" value="Acyl_transf_3_dom"/>
</dbReference>
<keyword evidence="3" id="KW-0808">Transferase</keyword>
<gene>
    <name evidence="3" type="ORF">AWV77_02675</name>
</gene>
<keyword evidence="1" id="KW-1133">Transmembrane helix</keyword>
<keyword evidence="3" id="KW-0012">Acyltransferase</keyword>
<evidence type="ECO:0000313" key="4">
    <source>
        <dbReference type="Proteomes" id="UP000067111"/>
    </source>
</evidence>
<evidence type="ECO:0000259" key="2">
    <source>
        <dbReference type="Pfam" id="PF01757"/>
    </source>
</evidence>
<dbReference type="OrthoDB" id="9767863at2"/>
<dbReference type="GO" id="GO:0016747">
    <property type="term" value="F:acyltransferase activity, transferring groups other than amino-acyl groups"/>
    <property type="evidence" value="ECO:0007669"/>
    <property type="project" value="InterPro"/>
</dbReference>
<organism evidence="3 4">
    <name type="scientific">Pseudomonas palleroniana</name>
    <dbReference type="NCBI Taxonomy" id="191390"/>
    <lineage>
        <taxon>Bacteria</taxon>
        <taxon>Pseudomonadati</taxon>
        <taxon>Pseudomonadota</taxon>
        <taxon>Gammaproteobacteria</taxon>
        <taxon>Pseudomonadales</taxon>
        <taxon>Pseudomonadaceae</taxon>
        <taxon>Pseudomonas</taxon>
    </lineage>
</organism>
<proteinExistence type="predicted"/>
<keyword evidence="1" id="KW-0472">Membrane</keyword>
<dbReference type="AlphaFoldDB" id="A0A109FQ74"/>
<protein>
    <submittedName>
        <fullName evidence="3">Acyltransferase</fullName>
    </submittedName>
</protein>
<dbReference type="Pfam" id="PF01757">
    <property type="entry name" value="Acyl_transf_3"/>
    <property type="match status" value="1"/>
</dbReference>
<keyword evidence="1" id="KW-0812">Transmembrane</keyword>
<dbReference type="RefSeq" id="WP_060752734.1">
    <property type="nucleotide sequence ID" value="NZ_LRMR01000003.1"/>
</dbReference>
<feature type="transmembrane region" description="Helical" evidence="1">
    <location>
        <begin position="37"/>
        <end position="61"/>
    </location>
</feature>
<evidence type="ECO:0000256" key="1">
    <source>
        <dbReference type="SAM" id="Phobius"/>
    </source>
</evidence>
<feature type="domain" description="Acyltransferase 3" evidence="2">
    <location>
        <begin position="3"/>
        <end position="312"/>
    </location>
</feature>